<dbReference type="AlphaFoldDB" id="A0A6S7INZ3"/>
<comment type="caution">
    <text evidence="5">The sequence shown here is derived from an EMBL/GenBank/DDBJ whole genome shotgun (WGS) entry which is preliminary data.</text>
</comment>
<proteinExistence type="predicted"/>
<evidence type="ECO:0000256" key="1">
    <source>
        <dbReference type="ARBA" id="ARBA00004141"/>
    </source>
</evidence>
<name>A0A6S7INZ3_PARCT</name>
<evidence type="ECO:0000256" key="4">
    <source>
        <dbReference type="ARBA" id="ARBA00023136"/>
    </source>
</evidence>
<keyword evidence="4" id="KW-0472">Membrane</keyword>
<protein>
    <submittedName>
        <fullName evidence="5">Uncharacterized protein</fullName>
    </submittedName>
</protein>
<dbReference type="Proteomes" id="UP001152795">
    <property type="component" value="Unassembled WGS sequence"/>
</dbReference>
<feature type="non-terminal residue" evidence="5">
    <location>
        <position position="282"/>
    </location>
</feature>
<keyword evidence="6" id="KW-1185">Reference proteome</keyword>
<evidence type="ECO:0000313" key="6">
    <source>
        <dbReference type="Proteomes" id="UP001152795"/>
    </source>
</evidence>
<sequence>MQDGTKSIPKIFANIFIAFIGAGVLGVPYAFKEAGVIEGTVILAFTGFVSTRAMLLLIDCKYKILSRQPHYQKLISVPDEKPAKQSNGNAADVQIKELKPKVKPKIGVHHDLEFGDLGYYALGKSGIVLVDGLVVLSQVGFCCAYLIFISENLTNFLPRFTRNHYLLAMVFPLIILTNVRQLKNLSIFSLFADFANIFAYCVVFWFDFENFEKIGDDIQNYSAEGLPFFIGIAVYCYEGAGMILSLESSVAKEYRDKFYGIFKLAIAVITSLYMTFGVCGYL</sequence>
<gene>
    <name evidence="5" type="ORF">PACLA_8A011829</name>
</gene>
<evidence type="ECO:0000313" key="5">
    <source>
        <dbReference type="EMBL" id="CAB4018470.1"/>
    </source>
</evidence>
<comment type="subcellular location">
    <subcellularLocation>
        <location evidence="1">Membrane</location>
        <topology evidence="1">Multi-pass membrane protein</topology>
    </subcellularLocation>
</comment>
<evidence type="ECO:0000256" key="2">
    <source>
        <dbReference type="ARBA" id="ARBA00022692"/>
    </source>
</evidence>
<dbReference type="EMBL" id="CACRXK020010021">
    <property type="protein sequence ID" value="CAB4018470.1"/>
    <property type="molecule type" value="Genomic_DNA"/>
</dbReference>
<dbReference type="GO" id="GO:0005774">
    <property type="term" value="C:vacuolar membrane"/>
    <property type="evidence" value="ECO:0007669"/>
    <property type="project" value="TreeGrafter"/>
</dbReference>
<dbReference type="Pfam" id="PF01490">
    <property type="entry name" value="Aa_trans"/>
    <property type="match status" value="1"/>
</dbReference>
<evidence type="ECO:0000256" key="3">
    <source>
        <dbReference type="ARBA" id="ARBA00022989"/>
    </source>
</evidence>
<accession>A0A6S7INZ3</accession>
<keyword evidence="3" id="KW-1133">Transmembrane helix</keyword>
<dbReference type="PANTHER" id="PTHR22950:SF677">
    <property type="entry name" value="AMINO ACID TRANSPORTER TRANSMEMBRANE DOMAIN-CONTAINING PROTEIN"/>
    <property type="match status" value="1"/>
</dbReference>
<organism evidence="5 6">
    <name type="scientific">Paramuricea clavata</name>
    <name type="common">Red gorgonian</name>
    <name type="synonym">Violescent sea-whip</name>
    <dbReference type="NCBI Taxonomy" id="317549"/>
    <lineage>
        <taxon>Eukaryota</taxon>
        <taxon>Metazoa</taxon>
        <taxon>Cnidaria</taxon>
        <taxon>Anthozoa</taxon>
        <taxon>Octocorallia</taxon>
        <taxon>Malacalcyonacea</taxon>
        <taxon>Plexauridae</taxon>
        <taxon>Paramuricea</taxon>
    </lineage>
</organism>
<dbReference type="PANTHER" id="PTHR22950">
    <property type="entry name" value="AMINO ACID TRANSPORTER"/>
    <property type="match status" value="1"/>
</dbReference>
<keyword evidence="2" id="KW-0812">Transmembrane</keyword>
<dbReference type="OrthoDB" id="1684102at2759"/>
<reference evidence="5" key="1">
    <citation type="submission" date="2020-04" db="EMBL/GenBank/DDBJ databases">
        <authorList>
            <person name="Alioto T."/>
            <person name="Alioto T."/>
            <person name="Gomez Garrido J."/>
        </authorList>
    </citation>
    <scope>NUCLEOTIDE SEQUENCE</scope>
    <source>
        <strain evidence="5">A484AB</strain>
    </source>
</reference>
<dbReference type="GO" id="GO:0015179">
    <property type="term" value="F:L-amino acid transmembrane transporter activity"/>
    <property type="evidence" value="ECO:0007669"/>
    <property type="project" value="TreeGrafter"/>
</dbReference>
<dbReference type="InterPro" id="IPR013057">
    <property type="entry name" value="AA_transpt_TM"/>
</dbReference>